<dbReference type="AlphaFoldDB" id="A0A0P9CL55"/>
<reference evidence="3 4" key="2">
    <citation type="submission" date="2015-09" db="EMBL/GenBank/DDBJ databases">
        <title>Heavy metals and arsenic resistance mechanisms in polyextremophilic archaea of the family Ferroplasmaceae.</title>
        <authorList>
            <person name="Bulaev A.G."/>
            <person name="Kanygina A.V."/>
        </authorList>
    </citation>
    <scope>NUCLEOTIDE SEQUENCE [LARGE SCALE GENOMIC DNA]</scope>
    <source>
        <strain evidence="3 4">VT</strain>
    </source>
</reference>
<dbReference type="EMBL" id="LJCQ01000434">
    <property type="protein sequence ID" value="KPV43739.1"/>
    <property type="molecule type" value="Genomic_DNA"/>
</dbReference>
<dbReference type="GeneID" id="84222673"/>
<dbReference type="GO" id="GO:0016491">
    <property type="term" value="F:oxidoreductase activity"/>
    <property type="evidence" value="ECO:0007669"/>
    <property type="project" value="InterPro"/>
</dbReference>
<keyword evidence="4" id="KW-1185">Reference proteome</keyword>
<evidence type="ECO:0000313" key="2">
    <source>
        <dbReference type="EMBL" id="KPV43739.1"/>
    </source>
</evidence>
<dbReference type="OrthoDB" id="275427at2157"/>
<proteinExistence type="predicted"/>
<dbReference type="RefSeq" id="WP_048101069.1">
    <property type="nucleotide sequence ID" value="NZ_LJCQ01000434.1"/>
</dbReference>
<dbReference type="Gene3D" id="3.20.20.100">
    <property type="entry name" value="NADP-dependent oxidoreductase domain"/>
    <property type="match status" value="1"/>
</dbReference>
<accession>A0A0P9CL55</accession>
<dbReference type="InterPro" id="IPR020471">
    <property type="entry name" value="AKR"/>
</dbReference>
<dbReference type="InterPro" id="IPR023210">
    <property type="entry name" value="NADP_OxRdtase_dom"/>
</dbReference>
<dbReference type="EMBL" id="LKBG01000078">
    <property type="protein sequence ID" value="KQB35821.1"/>
    <property type="molecule type" value="Genomic_DNA"/>
</dbReference>
<protein>
    <submittedName>
        <fullName evidence="2">Aldo/keto reductase</fullName>
    </submittedName>
</protein>
<dbReference type="PRINTS" id="PR00069">
    <property type="entry name" value="ALDKETRDTASE"/>
</dbReference>
<gene>
    <name evidence="3" type="ORF">AOG54_02615</name>
    <name evidence="2" type="ORF">SE19_08925</name>
</gene>
<dbReference type="PATRIC" id="fig|507754.4.peg.927"/>
<dbReference type="CDD" id="cd19072">
    <property type="entry name" value="AKR_AKR3F1-like"/>
    <property type="match status" value="1"/>
</dbReference>
<dbReference type="InterPro" id="IPR036812">
    <property type="entry name" value="NAD(P)_OxRdtase_dom_sf"/>
</dbReference>
<dbReference type="SUPFAM" id="SSF51430">
    <property type="entry name" value="NAD(P)-linked oxidoreductase"/>
    <property type="match status" value="1"/>
</dbReference>
<comment type="caution">
    <text evidence="2">The sequence shown here is derived from an EMBL/GenBank/DDBJ whole genome shotgun (WGS) entry which is preliminary data.</text>
</comment>
<dbReference type="PIRSF" id="PIRSF000097">
    <property type="entry name" value="AKR"/>
    <property type="match status" value="1"/>
</dbReference>
<evidence type="ECO:0000313" key="3">
    <source>
        <dbReference type="EMBL" id="KQB35821.1"/>
    </source>
</evidence>
<evidence type="ECO:0000313" key="4">
    <source>
        <dbReference type="Proteomes" id="UP000050320"/>
    </source>
</evidence>
<organism evidence="2 5">
    <name type="scientific">Acidiplasma aeolicum</name>
    <dbReference type="NCBI Taxonomy" id="507754"/>
    <lineage>
        <taxon>Archaea</taxon>
        <taxon>Methanobacteriati</taxon>
        <taxon>Thermoplasmatota</taxon>
        <taxon>Thermoplasmata</taxon>
        <taxon>Thermoplasmatales</taxon>
        <taxon>Ferroplasmaceae</taxon>
        <taxon>Acidiplasma</taxon>
    </lineage>
</organism>
<sequence>MIYRKLSGYKKQVSVLGIGTWKMKGHRKDAVNAIKYAIDHGINFIDTAEMYETEDIVAEAIKDYNRDDIFIATKIWPDHFHYNDVINACNESLARLKTDHIDLYQLHWPNHSIDIEETMSAMEKLKDDGKIDLIGVSNFNATECQEASYAMKRYAISTNQLKYNVLSKEIEFDGTYDYCMRHDISIIAYSPLNKGLLFNDRKTLKFLEEISIKYAATPAQIALAWLLYHNNVMAIPKSINIEHLQENINAVDIKLKAEDYLGISKLI</sequence>
<name>A0A0P9CL55_9ARCH</name>
<evidence type="ECO:0000259" key="1">
    <source>
        <dbReference type="Pfam" id="PF00248"/>
    </source>
</evidence>
<dbReference type="Pfam" id="PF00248">
    <property type="entry name" value="Aldo_ket_red"/>
    <property type="match status" value="1"/>
</dbReference>
<dbReference type="Proteomes" id="UP000050515">
    <property type="component" value="Unassembled WGS sequence"/>
</dbReference>
<evidence type="ECO:0000313" key="5">
    <source>
        <dbReference type="Proteomes" id="UP000050515"/>
    </source>
</evidence>
<reference evidence="2 5" key="1">
    <citation type="submission" date="2015-09" db="EMBL/GenBank/DDBJ databases">
        <title>Draft genome sequence of Acidiplasma aeolicum DSM 18409.</title>
        <authorList>
            <person name="Hemp J."/>
        </authorList>
    </citation>
    <scope>NUCLEOTIDE SEQUENCE [LARGE SCALE GENOMIC DNA]</scope>
    <source>
        <strain evidence="2 5">V</strain>
    </source>
</reference>
<dbReference type="PANTHER" id="PTHR43638">
    <property type="entry name" value="OXIDOREDUCTASE, ALDO/KETO REDUCTASE FAMILY PROTEIN"/>
    <property type="match status" value="1"/>
</dbReference>
<dbReference type="Proteomes" id="UP000050320">
    <property type="component" value="Unassembled WGS sequence"/>
</dbReference>
<feature type="domain" description="NADP-dependent oxidoreductase" evidence="1">
    <location>
        <begin position="16"/>
        <end position="264"/>
    </location>
</feature>
<dbReference type="PANTHER" id="PTHR43638:SF3">
    <property type="entry name" value="ALDEHYDE REDUCTASE"/>
    <property type="match status" value="1"/>
</dbReference>